<accession>I5C5L1</accession>
<dbReference type="Proteomes" id="UP000005551">
    <property type="component" value="Unassembled WGS sequence"/>
</dbReference>
<reference evidence="1 2" key="1">
    <citation type="submission" date="2012-05" db="EMBL/GenBank/DDBJ databases">
        <title>Genome sequence of Nitritalea halalkaliphila LW7.</title>
        <authorList>
            <person name="Jangir P.K."/>
            <person name="Singh A."/>
            <person name="Shivaji S."/>
            <person name="Sharma R."/>
        </authorList>
    </citation>
    <scope>NUCLEOTIDE SEQUENCE [LARGE SCALE GENOMIC DNA]</scope>
    <source>
        <strain evidence="1 2">LW7</strain>
    </source>
</reference>
<dbReference type="STRING" id="1189621.A3SI_07449"/>
<name>I5C5L1_9BACT</name>
<evidence type="ECO:0000313" key="2">
    <source>
        <dbReference type="Proteomes" id="UP000005551"/>
    </source>
</evidence>
<proteinExistence type="predicted"/>
<gene>
    <name evidence="1" type="ORF">A3SI_07449</name>
</gene>
<dbReference type="EMBL" id="AJYA01000016">
    <property type="protein sequence ID" value="EIM77113.1"/>
    <property type="molecule type" value="Genomic_DNA"/>
</dbReference>
<organism evidence="1 2">
    <name type="scientific">Nitritalea halalkaliphila LW7</name>
    <dbReference type="NCBI Taxonomy" id="1189621"/>
    <lineage>
        <taxon>Bacteria</taxon>
        <taxon>Pseudomonadati</taxon>
        <taxon>Bacteroidota</taxon>
        <taxon>Cytophagia</taxon>
        <taxon>Cytophagales</taxon>
        <taxon>Cyclobacteriaceae</taxon>
        <taxon>Nitritalea</taxon>
    </lineage>
</organism>
<comment type="caution">
    <text evidence="1">The sequence shown here is derived from an EMBL/GenBank/DDBJ whole genome shotgun (WGS) entry which is preliminary data.</text>
</comment>
<protein>
    <submittedName>
        <fullName evidence="1">Uncharacterized protein</fullName>
    </submittedName>
</protein>
<sequence length="191" mass="20981">MPEGIYQDGGVNFQLGVQLERRLSKRFSLVSMLEYEGISYSINALVQPVGGDEGAVLQTPLAGEAFPRIQKGNAALGLYGRYYVFQREPRDACDFGRGVFIQGGARVAQALFARNSFVLGSTRSANSIQEFINPQVLQFELAVGFTGEFPSVLALLSSSVLGINVQATPLFREQMSLPVLNPVHLTWRFVF</sequence>
<keyword evidence="2" id="KW-1185">Reference proteome</keyword>
<dbReference type="AlphaFoldDB" id="I5C5L1"/>
<evidence type="ECO:0000313" key="1">
    <source>
        <dbReference type="EMBL" id="EIM77113.1"/>
    </source>
</evidence>
<dbReference type="RefSeq" id="WP_009054350.1">
    <property type="nucleotide sequence ID" value="NZ_AJYA01000016.1"/>
</dbReference>